<dbReference type="Pfam" id="PF05368">
    <property type="entry name" value="NmrA"/>
    <property type="match status" value="1"/>
</dbReference>
<comment type="caution">
    <text evidence="4">The sequence shown here is derived from an EMBL/GenBank/DDBJ whole genome shotgun (WGS) entry which is preliminary data.</text>
</comment>
<dbReference type="OrthoDB" id="419598at2759"/>
<evidence type="ECO:0000256" key="1">
    <source>
        <dbReference type="ARBA" id="ARBA00022857"/>
    </source>
</evidence>
<protein>
    <recommendedName>
        <fullName evidence="3">NmrA-like domain-containing protein</fullName>
    </recommendedName>
</protein>
<organism evidence="4 5">
    <name type="scientific">Xylaria multiplex</name>
    <dbReference type="NCBI Taxonomy" id="323545"/>
    <lineage>
        <taxon>Eukaryota</taxon>
        <taxon>Fungi</taxon>
        <taxon>Dikarya</taxon>
        <taxon>Ascomycota</taxon>
        <taxon>Pezizomycotina</taxon>
        <taxon>Sordariomycetes</taxon>
        <taxon>Xylariomycetidae</taxon>
        <taxon>Xylariales</taxon>
        <taxon>Xylariaceae</taxon>
        <taxon>Xylaria</taxon>
    </lineage>
</organism>
<evidence type="ECO:0000256" key="2">
    <source>
        <dbReference type="ARBA" id="ARBA00023002"/>
    </source>
</evidence>
<dbReference type="PANTHER" id="PTHR47706">
    <property type="entry name" value="NMRA-LIKE FAMILY PROTEIN"/>
    <property type="match status" value="1"/>
</dbReference>
<feature type="domain" description="NmrA-like" evidence="3">
    <location>
        <begin position="10"/>
        <end position="288"/>
    </location>
</feature>
<dbReference type="InterPro" id="IPR051609">
    <property type="entry name" value="NmrA/Isoflavone_reductase-like"/>
</dbReference>
<gene>
    <name evidence="4" type="ORF">GQX73_g1053</name>
</gene>
<keyword evidence="1" id="KW-0521">NADP</keyword>
<reference evidence="4 5" key="1">
    <citation type="submission" date="2019-12" db="EMBL/GenBank/DDBJ databases">
        <title>Draft genome sequence of the ascomycete Xylaria multiplex DSM 110363.</title>
        <authorList>
            <person name="Buettner E."/>
            <person name="Kellner H."/>
        </authorList>
    </citation>
    <scope>NUCLEOTIDE SEQUENCE [LARGE SCALE GENOMIC DNA]</scope>
    <source>
        <strain evidence="4 5">DSM 110363</strain>
    </source>
</reference>
<name>A0A7C8N3N2_9PEZI</name>
<dbReference type="GO" id="GO:0016491">
    <property type="term" value="F:oxidoreductase activity"/>
    <property type="evidence" value="ECO:0007669"/>
    <property type="project" value="UniProtKB-KW"/>
</dbReference>
<dbReference type="Gene3D" id="3.40.50.720">
    <property type="entry name" value="NAD(P)-binding Rossmann-like Domain"/>
    <property type="match status" value="1"/>
</dbReference>
<dbReference type="EMBL" id="WUBL01000006">
    <property type="protein sequence ID" value="KAF2972414.1"/>
    <property type="molecule type" value="Genomic_DNA"/>
</dbReference>
<evidence type="ECO:0000313" key="5">
    <source>
        <dbReference type="Proteomes" id="UP000481858"/>
    </source>
</evidence>
<sequence>MKKSAVGMMRIAIAGAGGLGSLIAQELSRSAHAILILSRTDHPEFEAYDCQVASVNYHDPDRLQFILQGIDLVISTISGVEQLNLIDAARRVRVRAFVPSEFEGSLSHRPAVPDDDPFDNGSAASLSQLRQWSTSRQYPMKYTVFSCGIFYERFAPGGLQAYHMGASHHLANQADYMINIEHGIAELPEADARGRQIQITLTSVYDVARFVAAAIELGIDNWPREFKMRGARITPQRIQQFCSEVTQREFEVVNRPHSEIVEWLNYWHQNNNVERCYAMHHLLQTANGRYSFGEANLNELVNVQPMSFRQWLYEQWNPTQQPR</sequence>
<dbReference type="InParanoid" id="A0A7C8N3N2"/>
<proteinExistence type="predicted"/>
<keyword evidence="5" id="KW-1185">Reference proteome</keyword>
<dbReference type="SUPFAM" id="SSF51735">
    <property type="entry name" value="NAD(P)-binding Rossmann-fold domains"/>
    <property type="match status" value="1"/>
</dbReference>
<keyword evidence="2" id="KW-0560">Oxidoreductase</keyword>
<dbReference type="InterPro" id="IPR008030">
    <property type="entry name" value="NmrA-like"/>
</dbReference>
<dbReference type="InterPro" id="IPR036291">
    <property type="entry name" value="NAD(P)-bd_dom_sf"/>
</dbReference>
<accession>A0A7C8N3N2</accession>
<dbReference type="PANTHER" id="PTHR47706:SF5">
    <property type="entry name" value="ISOFLAVONE REDUCTASE"/>
    <property type="match status" value="1"/>
</dbReference>
<dbReference type="AlphaFoldDB" id="A0A7C8N3N2"/>
<evidence type="ECO:0000313" key="4">
    <source>
        <dbReference type="EMBL" id="KAF2972414.1"/>
    </source>
</evidence>
<dbReference type="Proteomes" id="UP000481858">
    <property type="component" value="Unassembled WGS sequence"/>
</dbReference>
<evidence type="ECO:0000259" key="3">
    <source>
        <dbReference type="Pfam" id="PF05368"/>
    </source>
</evidence>